<evidence type="ECO:0000313" key="4">
    <source>
        <dbReference type="EMBL" id="QIX01284.1"/>
    </source>
</evidence>
<organism evidence="4 5">
    <name type="scientific">Peltaster fructicola</name>
    <dbReference type="NCBI Taxonomy" id="286661"/>
    <lineage>
        <taxon>Eukaryota</taxon>
        <taxon>Fungi</taxon>
        <taxon>Dikarya</taxon>
        <taxon>Ascomycota</taxon>
        <taxon>Pezizomycotina</taxon>
        <taxon>Dothideomycetes</taxon>
        <taxon>Dothideomycetes incertae sedis</taxon>
        <taxon>Peltaster</taxon>
    </lineage>
</organism>
<dbReference type="InterPro" id="IPR008220">
    <property type="entry name" value="HAT_MetX-like"/>
</dbReference>
<keyword evidence="5" id="KW-1185">Reference proteome</keyword>
<name>A0A6H0Y2P8_9PEZI</name>
<comment type="similarity">
    <text evidence="1">Belongs to the AB hydrolase superfamily. MetX family.</text>
</comment>
<accession>A0A6H0Y2P8</accession>
<reference evidence="4 5" key="1">
    <citation type="journal article" date="2016" name="Sci. Rep.">
        <title>Peltaster fructicola genome reveals evolution from an invasive phytopathogen to an ectophytic parasite.</title>
        <authorList>
            <person name="Xu C."/>
            <person name="Chen H."/>
            <person name="Gleason M.L."/>
            <person name="Xu J.R."/>
            <person name="Liu H."/>
            <person name="Zhang R."/>
            <person name="Sun G."/>
        </authorList>
    </citation>
    <scope>NUCLEOTIDE SEQUENCE [LARGE SCALE GENOMIC DNA]</scope>
    <source>
        <strain evidence="4 5">LNHT1506</strain>
    </source>
</reference>
<dbReference type="InterPro" id="IPR000073">
    <property type="entry name" value="AB_hydrolase_1"/>
</dbReference>
<dbReference type="InterPro" id="IPR029058">
    <property type="entry name" value="AB_hydrolase_fold"/>
</dbReference>
<dbReference type="SUPFAM" id="SSF53474">
    <property type="entry name" value="alpha/beta-Hydrolases"/>
    <property type="match status" value="1"/>
</dbReference>
<feature type="active site" evidence="2">
    <location>
        <position position="285"/>
    </location>
</feature>
<dbReference type="GO" id="GO:0016747">
    <property type="term" value="F:acyltransferase activity, transferring groups other than amino-acyl groups"/>
    <property type="evidence" value="ECO:0007669"/>
    <property type="project" value="InterPro"/>
</dbReference>
<feature type="active site" evidence="2">
    <location>
        <position position="314"/>
    </location>
</feature>
<dbReference type="Proteomes" id="UP000503462">
    <property type="component" value="Chromosome 4"/>
</dbReference>
<evidence type="ECO:0000256" key="1">
    <source>
        <dbReference type="ARBA" id="ARBA00006886"/>
    </source>
</evidence>
<dbReference type="Pfam" id="PF00561">
    <property type="entry name" value="Abhydrolase_1"/>
    <property type="match status" value="1"/>
</dbReference>
<dbReference type="PANTHER" id="PTHR32268">
    <property type="entry name" value="HOMOSERINE O-ACETYLTRANSFERASE"/>
    <property type="match status" value="1"/>
</dbReference>
<dbReference type="PANTHER" id="PTHR32268:SF15">
    <property type="entry name" value="HOMOSERINE ACETYLTRANSFERASE FAMILY PROTEIN (AFU_ORTHOLOGUE AFUA_1G15350)"/>
    <property type="match status" value="1"/>
</dbReference>
<evidence type="ECO:0000256" key="2">
    <source>
        <dbReference type="PIRSR" id="PIRSR000443-1"/>
    </source>
</evidence>
<dbReference type="EMBL" id="CP051142">
    <property type="protein sequence ID" value="QIX01284.1"/>
    <property type="molecule type" value="Genomic_DNA"/>
</dbReference>
<dbReference type="Gene3D" id="3.40.50.1820">
    <property type="entry name" value="alpha/beta hydrolase"/>
    <property type="match status" value="1"/>
</dbReference>
<sequence length="341" mass="38146">MSGKQFFEREIELSALSEPPRAKFNARLAYETYGDASKPAVLLPTCFGGTLATTTPFLYKSENSDRPVFPIEEYFIIVTALLGGGESSSPSNTAAPLNGPNFPKVTYEDNVRLQHSLCVSLGVKELHAYIGFSMGGQQSYHFAALFPDFVKNIVCIAGSAKTSAHNWCFLEGPKHALIMSEDFKGGHYTEPVKRGTLAWSRVYSTWALSQGWFREKCWEQAGFKSLEEYLDAYWGGGQDANDLLALTWTWQHGDIAIYHQEDQNDLAKALRRIKARCLIMPTRTDQYFPPEDSEYEVKHLQHGELKVVETVWGHIAGGGSGTKEDTEFMKDEIASFLKRSA</sequence>
<gene>
    <name evidence="4" type="ORF">AMS68_006801</name>
</gene>
<dbReference type="OrthoDB" id="9972683at2759"/>
<proteinExistence type="inferred from homology"/>
<feature type="active site" description="Nucleophile" evidence="2">
    <location>
        <position position="133"/>
    </location>
</feature>
<evidence type="ECO:0000259" key="3">
    <source>
        <dbReference type="Pfam" id="PF00561"/>
    </source>
</evidence>
<dbReference type="PIRSF" id="PIRSF000443">
    <property type="entry name" value="Homoser_Ac_trans"/>
    <property type="match status" value="1"/>
</dbReference>
<feature type="domain" description="AB hydrolase-1" evidence="3">
    <location>
        <begin position="39"/>
        <end position="161"/>
    </location>
</feature>
<protein>
    <recommendedName>
        <fullName evidence="3">AB hydrolase-1 domain-containing protein</fullName>
    </recommendedName>
</protein>
<dbReference type="AlphaFoldDB" id="A0A6H0Y2P8"/>
<evidence type="ECO:0000313" key="5">
    <source>
        <dbReference type="Proteomes" id="UP000503462"/>
    </source>
</evidence>